<sequence>MGKEVELIDAARNGNVEVVGKLLGLRTKKVGTFASLRRGPGPNTQDSSGYTVLHHAALNGHQEVVKLLLEHDASTNMVDHKGSSPLHLAAWTGNEEMVHLLLSHGPSIPDVNLMFRQESEIGTEANLDPLFQSLWVTLVLCPTNCLETCGRSDDPRWPNPISHLTFAGLIRQSFDIRWPDPSVI</sequence>
<dbReference type="InterPro" id="IPR002110">
    <property type="entry name" value="Ankyrin_rpt"/>
</dbReference>
<evidence type="ECO:0000256" key="2">
    <source>
        <dbReference type="ARBA" id="ARBA00023043"/>
    </source>
</evidence>
<dbReference type="SMART" id="SM00248">
    <property type="entry name" value="ANK"/>
    <property type="match status" value="2"/>
</dbReference>
<dbReference type="OrthoDB" id="6370481at2759"/>
<protein>
    <submittedName>
        <fullName evidence="3">Uncharacterized protein</fullName>
    </submittedName>
</protein>
<dbReference type="EMBL" id="OB662523">
    <property type="protein sequence ID" value="CAD7230188.1"/>
    <property type="molecule type" value="Genomic_DNA"/>
</dbReference>
<dbReference type="InterPro" id="IPR036770">
    <property type="entry name" value="Ankyrin_rpt-contain_sf"/>
</dbReference>
<evidence type="ECO:0000256" key="1">
    <source>
        <dbReference type="ARBA" id="ARBA00022737"/>
    </source>
</evidence>
<dbReference type="PRINTS" id="PR01415">
    <property type="entry name" value="ANKYRIN"/>
</dbReference>
<dbReference type="PROSITE" id="PS50297">
    <property type="entry name" value="ANK_REP_REGION"/>
    <property type="match status" value="2"/>
</dbReference>
<gene>
    <name evidence="3" type="ORF">CTOB1V02_LOCUS8050</name>
</gene>
<dbReference type="GO" id="GO:0005829">
    <property type="term" value="C:cytosol"/>
    <property type="evidence" value="ECO:0007669"/>
    <property type="project" value="TreeGrafter"/>
</dbReference>
<dbReference type="PANTHER" id="PTHR24174">
    <property type="entry name" value="ANKYRIN REPEAT AND STERILE ALPHA MOTIF DOMAIN-CONTAINING PROTEIN 1"/>
    <property type="match status" value="1"/>
</dbReference>
<dbReference type="Pfam" id="PF12796">
    <property type="entry name" value="Ank_2"/>
    <property type="match status" value="1"/>
</dbReference>
<dbReference type="InterPro" id="IPR033635">
    <property type="entry name" value="ANKS1/Caskin"/>
</dbReference>
<dbReference type="Gene3D" id="1.25.40.20">
    <property type="entry name" value="Ankyrin repeat-containing domain"/>
    <property type="match status" value="1"/>
</dbReference>
<organism evidence="3">
    <name type="scientific">Cyprideis torosa</name>
    <dbReference type="NCBI Taxonomy" id="163714"/>
    <lineage>
        <taxon>Eukaryota</taxon>
        <taxon>Metazoa</taxon>
        <taxon>Ecdysozoa</taxon>
        <taxon>Arthropoda</taxon>
        <taxon>Crustacea</taxon>
        <taxon>Oligostraca</taxon>
        <taxon>Ostracoda</taxon>
        <taxon>Podocopa</taxon>
        <taxon>Podocopida</taxon>
        <taxon>Cytherocopina</taxon>
        <taxon>Cytheroidea</taxon>
        <taxon>Cytherideidae</taxon>
        <taxon>Cyprideis</taxon>
    </lineage>
</organism>
<dbReference type="AlphaFoldDB" id="A0A7R8WEI2"/>
<keyword evidence="1" id="KW-0677">Repeat</keyword>
<dbReference type="SUPFAM" id="SSF48403">
    <property type="entry name" value="Ankyrin repeat"/>
    <property type="match status" value="1"/>
</dbReference>
<keyword evidence="2" id="KW-0040">ANK repeat</keyword>
<proteinExistence type="predicted"/>
<dbReference type="PANTHER" id="PTHR24174:SF1">
    <property type="entry name" value="IP14385P"/>
    <property type="match status" value="1"/>
</dbReference>
<dbReference type="PROSITE" id="PS50088">
    <property type="entry name" value="ANK_REPEAT"/>
    <property type="match status" value="2"/>
</dbReference>
<evidence type="ECO:0000313" key="3">
    <source>
        <dbReference type="EMBL" id="CAD7230188.1"/>
    </source>
</evidence>
<accession>A0A7R8WEI2</accession>
<reference evidence="3" key="1">
    <citation type="submission" date="2020-11" db="EMBL/GenBank/DDBJ databases">
        <authorList>
            <person name="Tran Van P."/>
        </authorList>
    </citation>
    <scope>NUCLEOTIDE SEQUENCE</scope>
</reference>
<name>A0A7R8WEI2_9CRUS</name>